<dbReference type="EMBL" id="JAAXLA010000048">
    <property type="protein sequence ID" value="NMI00085.1"/>
    <property type="molecule type" value="Genomic_DNA"/>
</dbReference>
<organism evidence="2 3">
    <name type="scientific">Pseudonocardia acidicola</name>
    <dbReference type="NCBI Taxonomy" id="2724939"/>
    <lineage>
        <taxon>Bacteria</taxon>
        <taxon>Bacillati</taxon>
        <taxon>Actinomycetota</taxon>
        <taxon>Actinomycetes</taxon>
        <taxon>Pseudonocardiales</taxon>
        <taxon>Pseudonocardiaceae</taxon>
        <taxon>Pseudonocardia</taxon>
    </lineage>
</organism>
<dbReference type="SUPFAM" id="SSF55729">
    <property type="entry name" value="Acyl-CoA N-acyltransferases (Nat)"/>
    <property type="match status" value="1"/>
</dbReference>
<dbReference type="Gene3D" id="3.40.630.30">
    <property type="match status" value="1"/>
</dbReference>
<name>A0ABX1SIJ6_9PSEU</name>
<keyword evidence="3" id="KW-1185">Reference proteome</keyword>
<dbReference type="Pfam" id="PF13480">
    <property type="entry name" value="Acetyltransf_6"/>
    <property type="match status" value="1"/>
</dbReference>
<reference evidence="2 3" key="1">
    <citation type="submission" date="2020-04" db="EMBL/GenBank/DDBJ databases">
        <authorList>
            <person name="Klaysubun C."/>
            <person name="Duangmal K."/>
            <person name="Lipun K."/>
        </authorList>
    </citation>
    <scope>NUCLEOTIDE SEQUENCE [LARGE SCALE GENOMIC DNA]</scope>
    <source>
        <strain evidence="2 3">K10HN5</strain>
    </source>
</reference>
<accession>A0ABX1SIJ6</accession>
<dbReference type="InterPro" id="IPR016181">
    <property type="entry name" value="Acyl_CoA_acyltransferase"/>
</dbReference>
<sequence length="369" mass="40126">MTGPERWPSALTRRLRARDLSIVLGLEELAGSWDALAAAHPTPMQSLAWATAADAAEGDGAQVLNIVLGDRRDPDAIASLRRVSRRPTELALTAFGEPIDVLYRDRAALAALCDAIAELRLPVKLRRLLASSPTADELTRAYARRGVVVRRDTNPYPAIRLDETWLEPEGRFNSGRRSDLRRARRRAEALGTVTVDLTAPGLDQVDALLADAVAVEAAGWKSRAGTALAADHRQREFFRHWTALAAQDGSLRMAFLRLDGRPVAMQLAAEAANRLWLLKIGYDEEVARCSPGNLLMLEVVRAAAQRGLSHVEFLGRSEAWTALWTTQTRACVGIAAYPYAVGSAPVLAKDLLAFSRARRSAVAAVSRAG</sequence>
<proteinExistence type="predicted"/>
<protein>
    <submittedName>
        <fullName evidence="2">GNAT family N-acetyltransferase</fullName>
    </submittedName>
</protein>
<feature type="domain" description="BioF2-like acetyltransferase" evidence="1">
    <location>
        <begin position="175"/>
        <end position="320"/>
    </location>
</feature>
<dbReference type="Proteomes" id="UP000820669">
    <property type="component" value="Unassembled WGS sequence"/>
</dbReference>
<evidence type="ECO:0000259" key="1">
    <source>
        <dbReference type="Pfam" id="PF13480"/>
    </source>
</evidence>
<evidence type="ECO:0000313" key="3">
    <source>
        <dbReference type="Proteomes" id="UP000820669"/>
    </source>
</evidence>
<comment type="caution">
    <text evidence="2">The sequence shown here is derived from an EMBL/GenBank/DDBJ whole genome shotgun (WGS) entry which is preliminary data.</text>
</comment>
<evidence type="ECO:0000313" key="2">
    <source>
        <dbReference type="EMBL" id="NMI00085.1"/>
    </source>
</evidence>
<dbReference type="InterPro" id="IPR038740">
    <property type="entry name" value="BioF2-like_GNAT_dom"/>
</dbReference>
<dbReference type="RefSeq" id="WP_169383563.1">
    <property type="nucleotide sequence ID" value="NZ_JAAXLA010000048.1"/>
</dbReference>
<gene>
    <name evidence="2" type="ORF">HF526_22630</name>
</gene>